<comment type="caution">
    <text evidence="1">The sequence shown here is derived from an EMBL/GenBank/DDBJ whole genome shotgun (WGS) entry which is preliminary data.</text>
</comment>
<dbReference type="EMBL" id="JAIXCQ010000019">
    <property type="protein sequence ID" value="MCA5895216.1"/>
    <property type="molecule type" value="Genomic_DNA"/>
</dbReference>
<dbReference type="InterPro" id="IPR009959">
    <property type="entry name" value="Cyclase_SnoaL-like"/>
</dbReference>
<dbReference type="Pfam" id="PF07366">
    <property type="entry name" value="SnoaL"/>
    <property type="match status" value="1"/>
</dbReference>
<name>A0ABS7ZJM0_9MICO</name>
<proteinExistence type="predicted"/>
<dbReference type="PANTHER" id="PTHR38436:SF1">
    <property type="entry name" value="ESTER CYCLASE"/>
    <property type="match status" value="1"/>
</dbReference>
<reference evidence="1 2" key="1">
    <citation type="submission" date="2021-09" db="EMBL/GenBank/DDBJ databases">
        <title>Isoptericola luteus sp. nov., a novel bacterium isolated from Harbin, the capital city of Heilongjiang province.</title>
        <authorList>
            <person name="Li J."/>
        </authorList>
    </citation>
    <scope>NUCLEOTIDE SEQUENCE [LARGE SCALE GENOMIC DNA]</scope>
    <source>
        <strain evidence="1 2">NEAU-Y5</strain>
    </source>
</reference>
<dbReference type="SUPFAM" id="SSF54427">
    <property type="entry name" value="NTF2-like"/>
    <property type="match status" value="1"/>
</dbReference>
<evidence type="ECO:0000313" key="1">
    <source>
        <dbReference type="EMBL" id="MCA5895216.1"/>
    </source>
</evidence>
<evidence type="ECO:0000313" key="2">
    <source>
        <dbReference type="Proteomes" id="UP001319870"/>
    </source>
</evidence>
<dbReference type="RefSeq" id="WP_225566948.1">
    <property type="nucleotide sequence ID" value="NZ_JAIXCQ010000019.1"/>
</dbReference>
<sequence length="166" mass="17855">MSVTVAPVHHGAIPLTVPDLGSPPLPAPDAAAANKALAVRVHAGAVPACAEAVLRRLLAPGFRNHDVLPGCSGGSDALVATMHWFDGAFSDQRVEVLHAVAEGDLVSLHLAFSARHTGLFRGLPPTFRRFTVREMHTIRCRDGLEAEHWVVRDEAWLERELRAAQG</sequence>
<protein>
    <submittedName>
        <fullName evidence="1">Ester cyclase</fullName>
    </submittedName>
</protein>
<organism evidence="1 2">
    <name type="scientific">Isoptericola luteus</name>
    <dbReference type="NCBI Taxonomy" id="2879484"/>
    <lineage>
        <taxon>Bacteria</taxon>
        <taxon>Bacillati</taxon>
        <taxon>Actinomycetota</taxon>
        <taxon>Actinomycetes</taxon>
        <taxon>Micrococcales</taxon>
        <taxon>Promicromonosporaceae</taxon>
        <taxon>Isoptericola</taxon>
    </lineage>
</organism>
<dbReference type="Proteomes" id="UP001319870">
    <property type="component" value="Unassembled WGS sequence"/>
</dbReference>
<accession>A0ABS7ZJM0</accession>
<dbReference type="Gene3D" id="3.10.450.50">
    <property type="match status" value="1"/>
</dbReference>
<dbReference type="InterPro" id="IPR032710">
    <property type="entry name" value="NTF2-like_dom_sf"/>
</dbReference>
<keyword evidence="2" id="KW-1185">Reference proteome</keyword>
<dbReference type="PANTHER" id="PTHR38436">
    <property type="entry name" value="POLYKETIDE CYCLASE SNOAL-LIKE DOMAIN"/>
    <property type="match status" value="1"/>
</dbReference>
<gene>
    <name evidence="1" type="ORF">LEP48_17950</name>
</gene>